<keyword evidence="3" id="KW-1185">Reference proteome</keyword>
<name>A0ABU4GAM3_9BACL</name>
<reference evidence="2 3" key="1">
    <citation type="submission" date="2023-06" db="EMBL/GenBank/DDBJ databases">
        <title>Sporosarcina sp. nov., isolated from Korean traditional fermented seafood 'Jeotgal'.</title>
        <authorList>
            <person name="Yang A.I."/>
            <person name="Shin N.-R."/>
        </authorList>
    </citation>
    <scope>NUCLEOTIDE SEQUENCE [LARGE SCALE GENOMIC DNA]</scope>
    <source>
        <strain evidence="2 3">KCTC13119</strain>
    </source>
</reference>
<feature type="transmembrane region" description="Helical" evidence="1">
    <location>
        <begin position="36"/>
        <end position="58"/>
    </location>
</feature>
<feature type="transmembrane region" description="Helical" evidence="1">
    <location>
        <begin position="65"/>
        <end position="83"/>
    </location>
</feature>
<keyword evidence="1" id="KW-0472">Membrane</keyword>
<comment type="caution">
    <text evidence="2">The sequence shown here is derived from an EMBL/GenBank/DDBJ whole genome shotgun (WGS) entry which is preliminary data.</text>
</comment>
<proteinExistence type="predicted"/>
<organism evidence="2 3">
    <name type="scientific">Sporosarcina saromensis</name>
    <dbReference type="NCBI Taxonomy" id="359365"/>
    <lineage>
        <taxon>Bacteria</taxon>
        <taxon>Bacillati</taxon>
        <taxon>Bacillota</taxon>
        <taxon>Bacilli</taxon>
        <taxon>Bacillales</taxon>
        <taxon>Caryophanaceae</taxon>
        <taxon>Sporosarcina</taxon>
    </lineage>
</organism>
<dbReference type="EMBL" id="JAUBDI010000012">
    <property type="protein sequence ID" value="MDW0114058.1"/>
    <property type="molecule type" value="Genomic_DNA"/>
</dbReference>
<protein>
    <submittedName>
        <fullName evidence="2">Uncharacterized protein</fullName>
    </submittedName>
</protein>
<evidence type="ECO:0000313" key="2">
    <source>
        <dbReference type="EMBL" id="MDW0114058.1"/>
    </source>
</evidence>
<keyword evidence="1" id="KW-0812">Transmembrane</keyword>
<evidence type="ECO:0000256" key="1">
    <source>
        <dbReference type="SAM" id="Phobius"/>
    </source>
</evidence>
<accession>A0ABU4GAM3</accession>
<gene>
    <name evidence="2" type="ORF">QT711_12750</name>
</gene>
<sequence length="196" mass="21784">MGFNKLSSLVFVCIGGEEYAAFGGVMLPTLMNTSFALMNAASVLMNMTLTLMIAALALIKVCISLMKVSYAVFCLMIVGVYYICLCIESRQMGFDKLSSWVLFFDCNWCLKITAFGGVMRRLDEVCCVLRRLCGVRKKYAAFCDDYAAFGRSMLRLGKLCGDCFVVWNLCDAIPQRSIELNGKNRLLEAVFFTACG</sequence>
<dbReference type="Proteomes" id="UP001282284">
    <property type="component" value="Unassembled WGS sequence"/>
</dbReference>
<evidence type="ECO:0000313" key="3">
    <source>
        <dbReference type="Proteomes" id="UP001282284"/>
    </source>
</evidence>
<keyword evidence="1" id="KW-1133">Transmembrane helix</keyword>